<keyword evidence="3" id="KW-1185">Reference proteome</keyword>
<proteinExistence type="predicted"/>
<evidence type="ECO:0000256" key="1">
    <source>
        <dbReference type="SAM" id="MobiDB-lite"/>
    </source>
</evidence>
<organism evidence="2 3">
    <name type="scientific">Pristionchus pacificus</name>
    <name type="common">Parasitic nematode worm</name>
    <dbReference type="NCBI Taxonomy" id="54126"/>
    <lineage>
        <taxon>Eukaryota</taxon>
        <taxon>Metazoa</taxon>
        <taxon>Ecdysozoa</taxon>
        <taxon>Nematoda</taxon>
        <taxon>Chromadorea</taxon>
        <taxon>Rhabditida</taxon>
        <taxon>Rhabditina</taxon>
        <taxon>Diplogasteromorpha</taxon>
        <taxon>Diplogasteroidea</taxon>
        <taxon>Neodiplogasteridae</taxon>
        <taxon>Pristionchus</taxon>
    </lineage>
</organism>
<feature type="compositionally biased region" description="Basic residues" evidence="1">
    <location>
        <begin position="19"/>
        <end position="40"/>
    </location>
</feature>
<evidence type="ECO:0000313" key="3">
    <source>
        <dbReference type="Proteomes" id="UP000005239"/>
    </source>
</evidence>
<accession>A0A8R1YNC4</accession>
<dbReference type="EnsemblMetazoa" id="PPA33923.1">
    <property type="protein sequence ID" value="PPA33923.1"/>
    <property type="gene ID" value="WBGene00272292"/>
</dbReference>
<reference evidence="3" key="1">
    <citation type="journal article" date="2008" name="Nat. Genet.">
        <title>The Pristionchus pacificus genome provides a unique perspective on nematode lifestyle and parasitism.</title>
        <authorList>
            <person name="Dieterich C."/>
            <person name="Clifton S.W."/>
            <person name="Schuster L.N."/>
            <person name="Chinwalla A."/>
            <person name="Delehaunty K."/>
            <person name="Dinkelacker I."/>
            <person name="Fulton L."/>
            <person name="Fulton R."/>
            <person name="Godfrey J."/>
            <person name="Minx P."/>
            <person name="Mitreva M."/>
            <person name="Roeseler W."/>
            <person name="Tian H."/>
            <person name="Witte H."/>
            <person name="Yang S.P."/>
            <person name="Wilson R.K."/>
            <person name="Sommer R.J."/>
        </authorList>
    </citation>
    <scope>NUCLEOTIDE SEQUENCE [LARGE SCALE GENOMIC DNA]</scope>
    <source>
        <strain evidence="3">PS312</strain>
    </source>
</reference>
<accession>A0A2A6CF16</accession>
<dbReference type="Proteomes" id="UP000005239">
    <property type="component" value="Unassembled WGS sequence"/>
</dbReference>
<dbReference type="Pfam" id="PF16121">
    <property type="entry name" value="40S_S4_C"/>
    <property type="match status" value="1"/>
</dbReference>
<protein>
    <submittedName>
        <fullName evidence="2">40S_S4_C domain-containing protein</fullName>
    </submittedName>
</protein>
<feature type="region of interest" description="Disordered" evidence="1">
    <location>
        <begin position="15"/>
        <end position="42"/>
    </location>
</feature>
<reference evidence="2" key="2">
    <citation type="submission" date="2022-06" db="UniProtKB">
        <authorList>
            <consortium name="EnsemblMetazoa"/>
        </authorList>
    </citation>
    <scope>IDENTIFICATION</scope>
    <source>
        <strain evidence="2">PS312</strain>
    </source>
</reference>
<name>A0A2A6CF16_PRIPA</name>
<dbReference type="AlphaFoldDB" id="A0A2A6CF16"/>
<sequence>MDRFEVPSSNVHLFQVRAGGRHLGGRRRNEKKRRRERRERKSVNNVFVIGKRAKPLVSLTAQLSITEERDKRIAAKKAQ</sequence>
<evidence type="ECO:0000313" key="2">
    <source>
        <dbReference type="EnsemblMetazoa" id="PPA33923.1"/>
    </source>
</evidence>
<dbReference type="InterPro" id="IPR032277">
    <property type="entry name" value="Ribosomal_eS4_C"/>
</dbReference>
<gene>
    <name evidence="2" type="primary">WBGene00272292</name>
</gene>